<gene>
    <name evidence="3" type="ORF">ETH_00024220</name>
</gene>
<evidence type="ECO:0000256" key="2">
    <source>
        <dbReference type="SAM" id="MobiDB-lite"/>
    </source>
</evidence>
<feature type="coiled-coil region" evidence="1">
    <location>
        <begin position="8"/>
        <end position="39"/>
    </location>
</feature>
<reference evidence="3" key="2">
    <citation type="submission" date="2013-10" db="EMBL/GenBank/DDBJ databases">
        <authorList>
            <person name="Aslett M."/>
        </authorList>
    </citation>
    <scope>NUCLEOTIDE SEQUENCE [LARGE SCALE GENOMIC DNA]</scope>
    <source>
        <strain evidence="3">Houghton</strain>
    </source>
</reference>
<dbReference type="RefSeq" id="XP_013234861.1">
    <property type="nucleotide sequence ID" value="XM_013379407.1"/>
</dbReference>
<name>U6L134_EIMTE</name>
<organism evidence="3 4">
    <name type="scientific">Eimeria tenella</name>
    <name type="common">Coccidian parasite</name>
    <dbReference type="NCBI Taxonomy" id="5802"/>
    <lineage>
        <taxon>Eukaryota</taxon>
        <taxon>Sar</taxon>
        <taxon>Alveolata</taxon>
        <taxon>Apicomplexa</taxon>
        <taxon>Conoidasida</taxon>
        <taxon>Coccidia</taxon>
        <taxon>Eucoccidiorida</taxon>
        <taxon>Eimeriorina</taxon>
        <taxon>Eimeriidae</taxon>
        <taxon>Eimeria</taxon>
    </lineage>
</organism>
<dbReference type="VEuPathDB" id="ToxoDB:ETH_00024220"/>
<sequence length="224" mass="24794">MFDLWVEADRSERRLQRQLEQQQQQQQDEQQLRRQLAAAASSKSKLLRASPLWRIGRFLLDLVLLFHLRRGDMLDYVELGLGEETEWRLEPARDMSLFVLSLLRAAAAKRFGKETEVRLSLPFLKALILALKSAHGIEDLCERRRRRARPKTFATSLCRAAAAAAGAAAAAAGGDAAAAAAEAAAAADGWWEDSDEEEEAEADKGPEVSVHPTEPGPHTEGLKK</sequence>
<dbReference type="EMBL" id="HG676535">
    <property type="protein sequence ID" value="CDJ44112.1"/>
    <property type="molecule type" value="Genomic_DNA"/>
</dbReference>
<feature type="region of interest" description="Disordered" evidence="2">
    <location>
        <begin position="187"/>
        <end position="224"/>
    </location>
</feature>
<protein>
    <submittedName>
        <fullName evidence="3">Uncharacterized protein</fullName>
    </submittedName>
</protein>
<dbReference type="GeneID" id="25253956"/>
<dbReference type="VEuPathDB" id="ToxoDB:ETH2_1509600"/>
<keyword evidence="1" id="KW-0175">Coiled coil</keyword>
<feature type="compositionally biased region" description="Acidic residues" evidence="2">
    <location>
        <begin position="190"/>
        <end position="201"/>
    </location>
</feature>
<accession>U6L134</accession>
<evidence type="ECO:0000313" key="3">
    <source>
        <dbReference type="EMBL" id="CDJ44112.1"/>
    </source>
</evidence>
<keyword evidence="4" id="KW-1185">Reference proteome</keyword>
<dbReference type="OrthoDB" id="10403440at2759"/>
<proteinExistence type="predicted"/>
<evidence type="ECO:0000256" key="1">
    <source>
        <dbReference type="SAM" id="Coils"/>
    </source>
</evidence>
<reference evidence="3" key="1">
    <citation type="submission" date="2013-10" db="EMBL/GenBank/DDBJ databases">
        <title>Genomic analysis of the causative agents of coccidiosis in chickens.</title>
        <authorList>
            <person name="Reid A.J."/>
            <person name="Blake D."/>
            <person name="Billington K."/>
            <person name="Browne H."/>
            <person name="Dunn M."/>
            <person name="Hung S."/>
            <person name="Kawahara F."/>
            <person name="Miranda-Saavedra D."/>
            <person name="Mourier T."/>
            <person name="Nagra H."/>
            <person name="Otto T.D."/>
            <person name="Rawlings N."/>
            <person name="Sanchez A."/>
            <person name="Sanders M."/>
            <person name="Subramaniam C."/>
            <person name="Tay Y."/>
            <person name="Dear P."/>
            <person name="Doerig C."/>
            <person name="Gruber A."/>
            <person name="Parkinson J."/>
            <person name="Shirley M."/>
            <person name="Wan K.L."/>
            <person name="Berriman M."/>
            <person name="Tomley F."/>
            <person name="Pain A."/>
        </authorList>
    </citation>
    <scope>NUCLEOTIDE SEQUENCE [LARGE SCALE GENOMIC DNA]</scope>
    <source>
        <strain evidence="3">Houghton</strain>
    </source>
</reference>
<evidence type="ECO:0000313" key="4">
    <source>
        <dbReference type="Proteomes" id="UP000030747"/>
    </source>
</evidence>
<dbReference type="AlphaFoldDB" id="U6L134"/>
<dbReference type="Proteomes" id="UP000030747">
    <property type="component" value="Unassembled WGS sequence"/>
</dbReference>